<accession>A0ABY5U1Q4</accession>
<dbReference type="InterPro" id="IPR023393">
    <property type="entry name" value="START-like_dom_sf"/>
</dbReference>
<name>A0ABY5U1Q4_LACSH</name>
<reference evidence="1" key="1">
    <citation type="submission" date="2022-08" db="EMBL/GenBank/DDBJ databases">
        <title>The complete genome sequence of the thermophilic bacterium Laceyella sacchari FBKL4.010 reveals the basis for tetramethylpyrazine biosynthesis in Moutai-flavor Daqu.</title>
        <authorList>
            <person name="Li D."/>
            <person name="Huang W."/>
            <person name="Wang C."/>
            <person name="Qiu S."/>
        </authorList>
    </citation>
    <scope>NUCLEOTIDE SEQUENCE</scope>
    <source>
        <strain evidence="1">FBKL4.014</strain>
    </source>
</reference>
<dbReference type="InterPro" id="IPR019587">
    <property type="entry name" value="Polyketide_cyclase/dehydratase"/>
</dbReference>
<sequence length="146" mass="17569">MQFTYQIQFNAPIEEVFHWLVDPQKQQEWKTELLETKWLELYNPENPVGIRFTQTVRQGKNTLELDGEVIEYYRPNIYGVKINKGSLSEEIIYRLEPLTSKQCRLHFKCTVQSRTAVSKPKEWFAFLPSRFHHVKQLQRLKQQIEQ</sequence>
<dbReference type="CDD" id="cd07812">
    <property type="entry name" value="SRPBCC"/>
    <property type="match status" value="1"/>
</dbReference>
<keyword evidence="2" id="KW-1185">Reference proteome</keyword>
<proteinExistence type="predicted"/>
<gene>
    <name evidence="1" type="ORF">NYR52_16040</name>
</gene>
<dbReference type="RefSeq" id="WP_132221757.1">
    <property type="nucleotide sequence ID" value="NZ_CP103866.1"/>
</dbReference>
<organism evidence="1 2">
    <name type="scientific">Laceyella sacchari</name>
    <name type="common">Thermoactinomyces thalpophilus</name>
    <dbReference type="NCBI Taxonomy" id="37482"/>
    <lineage>
        <taxon>Bacteria</taxon>
        <taxon>Bacillati</taxon>
        <taxon>Bacillota</taxon>
        <taxon>Bacilli</taxon>
        <taxon>Bacillales</taxon>
        <taxon>Thermoactinomycetaceae</taxon>
        <taxon>Laceyella</taxon>
    </lineage>
</organism>
<evidence type="ECO:0000313" key="1">
    <source>
        <dbReference type="EMBL" id="UWE03584.1"/>
    </source>
</evidence>
<dbReference type="EMBL" id="CP103866">
    <property type="protein sequence ID" value="UWE03584.1"/>
    <property type="molecule type" value="Genomic_DNA"/>
</dbReference>
<dbReference type="Gene3D" id="3.30.530.20">
    <property type="match status" value="1"/>
</dbReference>
<dbReference type="SUPFAM" id="SSF55961">
    <property type="entry name" value="Bet v1-like"/>
    <property type="match status" value="1"/>
</dbReference>
<dbReference type="Pfam" id="PF10604">
    <property type="entry name" value="Polyketide_cyc2"/>
    <property type="match status" value="1"/>
</dbReference>
<evidence type="ECO:0000313" key="2">
    <source>
        <dbReference type="Proteomes" id="UP001058650"/>
    </source>
</evidence>
<protein>
    <submittedName>
        <fullName evidence="1">SRPBCC family protein</fullName>
    </submittedName>
</protein>
<dbReference type="Proteomes" id="UP001058650">
    <property type="component" value="Chromosome"/>
</dbReference>